<evidence type="ECO:0000256" key="6">
    <source>
        <dbReference type="ARBA" id="ARBA00023237"/>
    </source>
</evidence>
<dbReference type="Gene3D" id="3.30.1370.120">
    <property type="match status" value="1"/>
</dbReference>
<evidence type="ECO:0000256" key="8">
    <source>
        <dbReference type="RuleBase" id="RU004004"/>
    </source>
</evidence>
<dbReference type="Pfam" id="PF00263">
    <property type="entry name" value="Secretin"/>
    <property type="match status" value="1"/>
</dbReference>
<keyword evidence="5" id="KW-0472">Membrane</keyword>
<organism evidence="11 12">
    <name type="scientific">Aeromonas caviae</name>
    <name type="common">Aeromonas punctata</name>
    <dbReference type="NCBI Taxonomy" id="648"/>
    <lineage>
        <taxon>Bacteria</taxon>
        <taxon>Pseudomonadati</taxon>
        <taxon>Pseudomonadota</taxon>
        <taxon>Gammaproteobacteria</taxon>
        <taxon>Aeromonadales</taxon>
        <taxon>Aeromonadaceae</taxon>
        <taxon>Aeromonas</taxon>
    </lineage>
</organism>
<dbReference type="PRINTS" id="PR01032">
    <property type="entry name" value="PHAGEIV"/>
</dbReference>
<dbReference type="InterPro" id="IPR011662">
    <property type="entry name" value="Secretin/TonB_short_N"/>
</dbReference>
<dbReference type="PANTHER" id="PTHR30604:SF1">
    <property type="entry name" value="DNA UTILIZATION PROTEIN HOFQ"/>
    <property type="match status" value="1"/>
</dbReference>
<feature type="region of interest" description="Disordered" evidence="9">
    <location>
        <begin position="514"/>
        <end position="544"/>
    </location>
</feature>
<dbReference type="PRINTS" id="PR00811">
    <property type="entry name" value="BCTERIALGSPD"/>
</dbReference>
<comment type="subcellular location">
    <subcellularLocation>
        <location evidence="8">Cell outer membrane</location>
    </subcellularLocation>
    <subcellularLocation>
        <location evidence="1">Membrane</location>
    </subcellularLocation>
</comment>
<evidence type="ECO:0000256" key="4">
    <source>
        <dbReference type="ARBA" id="ARBA00022927"/>
    </source>
</evidence>
<keyword evidence="3" id="KW-0732">Signal</keyword>
<evidence type="ECO:0000259" key="10">
    <source>
        <dbReference type="SMART" id="SM00965"/>
    </source>
</evidence>
<dbReference type="InterPro" id="IPR021731">
    <property type="entry name" value="AMIN_dom"/>
</dbReference>
<dbReference type="InterPro" id="IPR004846">
    <property type="entry name" value="T2SS/T3SS_dom"/>
</dbReference>
<protein>
    <submittedName>
        <fullName evidence="11">Pilus biosynthesis protein PilQ</fullName>
    </submittedName>
</protein>
<dbReference type="PANTHER" id="PTHR30604">
    <property type="entry name" value="PROTEIN TRANSPORT PROTEIN HOFQ"/>
    <property type="match status" value="1"/>
</dbReference>
<gene>
    <name evidence="11" type="primary">pilQ</name>
    <name evidence="11" type="ORF">WP2W18E01_36750</name>
</gene>
<accession>A0A6S4TYL3</accession>
<evidence type="ECO:0000313" key="12">
    <source>
        <dbReference type="Proteomes" id="UP000515756"/>
    </source>
</evidence>
<reference evidence="11 12" key="1">
    <citation type="submission" date="2019-12" db="EMBL/GenBank/DDBJ databases">
        <title>complete genome sequences of Aeromonas caviae str. WP2-W18-ESBL-01 isolated from wastewater treatment plant effluent.</title>
        <authorList>
            <person name="Sekizuka T."/>
            <person name="Itokawa K."/>
            <person name="Yatsu K."/>
            <person name="Inamine Y."/>
            <person name="Kuroda M."/>
        </authorList>
    </citation>
    <scope>NUCLEOTIDE SEQUENCE [LARGE SCALE GENOMIC DNA]</scope>
    <source>
        <strain evidence="11 12">WP2-W18-ESBL-01</strain>
    </source>
</reference>
<dbReference type="Pfam" id="PF11741">
    <property type="entry name" value="AMIN"/>
    <property type="match status" value="1"/>
</dbReference>
<dbReference type="NCBIfam" id="TIGR02515">
    <property type="entry name" value="IV_pilus_PilQ"/>
    <property type="match status" value="1"/>
</dbReference>
<dbReference type="Pfam" id="PF03958">
    <property type="entry name" value="Secretin_N"/>
    <property type="match status" value="1"/>
</dbReference>
<sequence>MRTTIRRMTGVALLWLGGCTQVWAVPALQEVKVNPLLADQLLLELSFSEPVSGFTDRLTYEPNQLLLHVPGAIGALTVNPLPIKQQGVNNLLVEGKGQGLDIKIALDQLTPYQVHQQGNKLLVALGDKAGQPVASSAAPVAASQSALVRSQPVTQSALIDTQRVAQDQSQYQAQPAVAATPTVAPSPVAPSKPVLSVSQANMGGAYFNSVKGVDFRRGKEGQGEFLVTLDNSSAAVDVSSRGQKVLAKFHGTRVPDDQLNLINVQDFATPVSQVEVFRQGNDTLFELSVNGQFDYRYDQADKMFIIEVKKRVATTAAKQYQGKPISLNFQDIPVRTVLQIIADFNNLNLVTTDSVSGNITLRLDGVPWEQALDIILKVRGLDKRLDNNILLVAPADEIAAREKQQMESRNQVADLAPLYTEYLQINYAKASEVAALLSSESTKLLSPRGAVSVDERTNVLVVKDTADVISNVKRMLDILDIPVKQVVIEARMVTIDDGFDEALGVRWGVTKTDGHGNGTSGTIEGNDGSGNGNLNPDGSINTDMTRPDVADRLNVNLPVTNAAGTLAFQVARLANGTLLDLELSALEKESKAEIIASPRVTTANQKPALIEQGTEIPYVESSSSGATSVTFKKAVLSLKVTPQITPDNRVILDLTVTQDTKGETVPTGTGDAVSINAQSITTQVLVNNGETLVLGGIYQQTIKSDVSKVPLLGDIPGLGYLFKKTTSENKKRELLIFVTPRIVTDAL</sequence>
<dbReference type="InterPro" id="IPR001775">
    <property type="entry name" value="GspD/PilQ"/>
</dbReference>
<dbReference type="InterPro" id="IPR038591">
    <property type="entry name" value="NolW-like_sf"/>
</dbReference>
<comment type="similarity">
    <text evidence="7">Belongs to the bacterial secretin family.</text>
</comment>
<dbReference type="InterPro" id="IPR013355">
    <property type="entry name" value="Pilus_4_PilQ"/>
</dbReference>
<keyword evidence="4" id="KW-0653">Protein transport</keyword>
<dbReference type="PROSITE" id="PS51257">
    <property type="entry name" value="PROKAR_LIPOPROTEIN"/>
    <property type="match status" value="1"/>
</dbReference>
<dbReference type="GO" id="GO:0009306">
    <property type="term" value="P:protein secretion"/>
    <property type="evidence" value="ECO:0007669"/>
    <property type="project" value="InterPro"/>
</dbReference>
<evidence type="ECO:0000256" key="2">
    <source>
        <dbReference type="ARBA" id="ARBA00022448"/>
    </source>
</evidence>
<dbReference type="Gene3D" id="2.60.40.3470">
    <property type="match status" value="1"/>
</dbReference>
<evidence type="ECO:0000256" key="7">
    <source>
        <dbReference type="RuleBase" id="RU004003"/>
    </source>
</evidence>
<keyword evidence="6" id="KW-0998">Cell outer membrane</keyword>
<dbReference type="Proteomes" id="UP000515756">
    <property type="component" value="Chromosome"/>
</dbReference>
<feature type="compositionally biased region" description="Polar residues" evidence="9">
    <location>
        <begin position="532"/>
        <end position="544"/>
    </location>
</feature>
<evidence type="ECO:0000256" key="3">
    <source>
        <dbReference type="ARBA" id="ARBA00022729"/>
    </source>
</evidence>
<dbReference type="SMART" id="SM00965">
    <property type="entry name" value="STN"/>
    <property type="match status" value="1"/>
</dbReference>
<name>A0A6S4TYL3_AERCA</name>
<evidence type="ECO:0000313" key="11">
    <source>
        <dbReference type="EMBL" id="BBQ32093.1"/>
    </source>
</evidence>
<evidence type="ECO:0000256" key="1">
    <source>
        <dbReference type="ARBA" id="ARBA00004370"/>
    </source>
</evidence>
<evidence type="ECO:0000256" key="5">
    <source>
        <dbReference type="ARBA" id="ARBA00023136"/>
    </source>
</evidence>
<proteinExistence type="inferred from homology"/>
<dbReference type="AlphaFoldDB" id="A0A6S4TYL3"/>
<dbReference type="Gene3D" id="3.30.1370.130">
    <property type="match status" value="1"/>
</dbReference>
<dbReference type="EMBL" id="AP021927">
    <property type="protein sequence ID" value="BBQ32093.1"/>
    <property type="molecule type" value="Genomic_DNA"/>
</dbReference>
<keyword evidence="2 8" id="KW-0813">Transport</keyword>
<dbReference type="InterPro" id="IPR005644">
    <property type="entry name" value="NolW-like"/>
</dbReference>
<dbReference type="GO" id="GO:0009279">
    <property type="term" value="C:cell outer membrane"/>
    <property type="evidence" value="ECO:0007669"/>
    <property type="project" value="UniProtKB-SubCell"/>
</dbReference>
<dbReference type="InterPro" id="IPR051808">
    <property type="entry name" value="Type_IV_pilus_biogenesis"/>
</dbReference>
<evidence type="ECO:0000256" key="9">
    <source>
        <dbReference type="SAM" id="MobiDB-lite"/>
    </source>
</evidence>
<dbReference type="RefSeq" id="WP_182935371.1">
    <property type="nucleotide sequence ID" value="NZ_AP021927.1"/>
</dbReference>
<feature type="domain" description="Secretin/TonB short N-terminal" evidence="10">
    <location>
        <begin position="347"/>
        <end position="395"/>
    </location>
</feature>